<comment type="caution">
    <text evidence="1">The sequence shown here is derived from an EMBL/GenBank/DDBJ whole genome shotgun (WGS) entry which is preliminary data.</text>
</comment>
<evidence type="ECO:0000313" key="2">
    <source>
        <dbReference type="Proteomes" id="UP001439008"/>
    </source>
</evidence>
<reference evidence="1 2" key="1">
    <citation type="journal article" date="2024" name="BMC Biol.">
        <title>Comparative genomics of Ascetosporea gives new insight into the evolutionary basis for animal parasitism in Rhizaria.</title>
        <authorList>
            <person name="Hiltunen Thoren M."/>
            <person name="Onut-Brannstrom I."/>
            <person name="Alfjorden A."/>
            <person name="Peckova H."/>
            <person name="Swords F."/>
            <person name="Hooper C."/>
            <person name="Holzer A.S."/>
            <person name="Bass D."/>
            <person name="Burki F."/>
        </authorList>
    </citation>
    <scope>NUCLEOTIDE SEQUENCE [LARGE SCALE GENOMIC DNA]</scope>
    <source>
        <strain evidence="1">20-A016</strain>
    </source>
</reference>
<name>A0ABV2AQT6_9EUKA</name>
<keyword evidence="2" id="KW-1185">Reference proteome</keyword>
<evidence type="ECO:0000313" key="1">
    <source>
        <dbReference type="EMBL" id="MES1922038.1"/>
    </source>
</evidence>
<sequence>SVEINYKNGARKNASWFEISLDAIDCLEPDNEIIKTYRCLNGEPSLNASIKIAISWHCPEENYKNNIFKLCKIQKKLNEKRTMKESSEISKLKIKLSKLQNIPETVQILSIVLGDVKRVFRIRNESDLLLKDHFIVSKDSHKILKILLCSDNALYYGSINTSEQKNNKITLHPLATTTEHTSKNSDREEIRKLPQIHIEMAFSKVGNLKRNEKAVMKLKMSRLGLSLIKNGEELVYVCISDLFLRLSEYDKKFIFKALIGSLQIDNT</sequence>
<proteinExistence type="predicted"/>
<accession>A0ABV2AQT6</accession>
<gene>
    <name evidence="1" type="ORF">MHBO_003555</name>
</gene>
<dbReference type="Proteomes" id="UP001439008">
    <property type="component" value="Unassembled WGS sequence"/>
</dbReference>
<feature type="non-terminal residue" evidence="1">
    <location>
        <position position="267"/>
    </location>
</feature>
<organism evidence="1 2">
    <name type="scientific">Bonamia ostreae</name>
    <dbReference type="NCBI Taxonomy" id="126728"/>
    <lineage>
        <taxon>Eukaryota</taxon>
        <taxon>Sar</taxon>
        <taxon>Rhizaria</taxon>
        <taxon>Endomyxa</taxon>
        <taxon>Ascetosporea</taxon>
        <taxon>Haplosporida</taxon>
        <taxon>Bonamia</taxon>
    </lineage>
</organism>
<feature type="non-terminal residue" evidence="1">
    <location>
        <position position="1"/>
    </location>
</feature>
<protein>
    <submittedName>
        <fullName evidence="1">Uncharacterized protein</fullName>
    </submittedName>
</protein>
<dbReference type="EMBL" id="JBDODL010002123">
    <property type="protein sequence ID" value="MES1922038.1"/>
    <property type="molecule type" value="Genomic_DNA"/>
</dbReference>